<feature type="binding site" evidence="15 16">
    <location>
        <begin position="50"/>
        <end position="53"/>
    </location>
    <ligand>
        <name>FAD</name>
        <dbReference type="ChEBI" id="CHEBI:57692"/>
    </ligand>
</feature>
<dbReference type="InterPro" id="IPR012165">
    <property type="entry name" value="Cyt_c3_hydrogenase_gsu"/>
</dbReference>
<evidence type="ECO:0000256" key="9">
    <source>
        <dbReference type="ARBA" id="ARBA00022975"/>
    </source>
</evidence>
<comment type="similarity">
    <text evidence="2 15">Belongs to the PyrK family.</text>
</comment>
<dbReference type="Pfam" id="PF00970">
    <property type="entry name" value="FAD_binding_6"/>
    <property type="match status" value="1"/>
</dbReference>
<feature type="binding site" evidence="15 17">
    <location>
        <position position="217"/>
    </location>
    <ligand>
        <name>[2Fe-2S] cluster</name>
        <dbReference type="ChEBI" id="CHEBI:190135"/>
    </ligand>
</feature>
<dbReference type="CDD" id="cd06218">
    <property type="entry name" value="DHOD_e_trans"/>
    <property type="match status" value="1"/>
</dbReference>
<dbReference type="PIRSF" id="PIRSF006816">
    <property type="entry name" value="Cyc3_hyd_g"/>
    <property type="match status" value="1"/>
</dbReference>
<dbReference type="InterPro" id="IPR017938">
    <property type="entry name" value="Riboflavin_synthase-like_b-brl"/>
</dbReference>
<dbReference type="PANTHER" id="PTHR43513:SF3">
    <property type="entry name" value="DIHYDROOROTATE DEHYDROGENASE B (NAD(+)), ELECTRON TRANSFER SUBUNIT-RELATED"/>
    <property type="match status" value="1"/>
</dbReference>
<evidence type="ECO:0000259" key="18">
    <source>
        <dbReference type="PROSITE" id="PS51384"/>
    </source>
</evidence>
<evidence type="ECO:0000256" key="5">
    <source>
        <dbReference type="ARBA" id="ARBA00022630"/>
    </source>
</evidence>
<dbReference type="SUPFAM" id="SSF63380">
    <property type="entry name" value="Riboflavin synthase domain-like"/>
    <property type="match status" value="1"/>
</dbReference>
<dbReference type="PANTHER" id="PTHR43513">
    <property type="entry name" value="DIHYDROOROTATE DEHYDROGENASE B (NAD(+)), ELECTRON TRANSFER SUBUNIT"/>
    <property type="match status" value="1"/>
</dbReference>
<dbReference type="GO" id="GO:0046872">
    <property type="term" value="F:metal ion binding"/>
    <property type="evidence" value="ECO:0007669"/>
    <property type="project" value="UniProtKB-KW"/>
</dbReference>
<dbReference type="NCBIfam" id="NF000797">
    <property type="entry name" value="PRK00054.1-2"/>
    <property type="match status" value="1"/>
</dbReference>
<dbReference type="InterPro" id="IPR037117">
    <property type="entry name" value="Dihydroorotate_DH_ele_sf"/>
</dbReference>
<dbReference type="NCBIfam" id="NF000799">
    <property type="entry name" value="PRK00054.1-4"/>
    <property type="match status" value="1"/>
</dbReference>
<keyword evidence="11 15" id="KW-0408">Iron</keyword>
<keyword evidence="9 15" id="KW-0665">Pyrimidine biosynthesis</keyword>
<evidence type="ECO:0000256" key="1">
    <source>
        <dbReference type="ARBA" id="ARBA00004715"/>
    </source>
</evidence>
<comment type="subunit">
    <text evidence="3 15">Heterotetramer of 2 PyrK and 2 PyrD type B subunits.</text>
</comment>
<dbReference type="Gene3D" id="3.40.50.80">
    <property type="entry name" value="Nucleotide-binding domain of ferredoxin-NADP reductase (FNR) module"/>
    <property type="match status" value="1"/>
</dbReference>
<keyword evidence="12 15" id="KW-0411">Iron-sulfur</keyword>
<evidence type="ECO:0000256" key="4">
    <source>
        <dbReference type="ARBA" id="ARBA00022448"/>
    </source>
</evidence>
<dbReference type="InterPro" id="IPR008333">
    <property type="entry name" value="Cbr1-like_FAD-bd_dom"/>
</dbReference>
<dbReference type="InterPro" id="IPR019480">
    <property type="entry name" value="Dihydroorotate_DH_Fe-S-bd"/>
</dbReference>
<comment type="pathway">
    <text evidence="1 15">Pyrimidine metabolism; UMP biosynthesis via de novo pathway; orotate from (S)-dihydroorotate (NAD(+) route): step 1/1.</text>
</comment>
<dbReference type="HAMAP" id="MF_01211">
    <property type="entry name" value="DHODB_Fe_S_bind"/>
    <property type="match status" value="1"/>
</dbReference>
<feature type="binding site" evidence="15 16">
    <location>
        <begin position="74"/>
        <end position="75"/>
    </location>
    <ligand>
        <name>FAD</name>
        <dbReference type="ChEBI" id="CHEBI:57692"/>
    </ligand>
</feature>
<dbReference type="SUPFAM" id="SSF52343">
    <property type="entry name" value="Ferredoxin reductase-like, C-terminal NADP-linked domain"/>
    <property type="match status" value="1"/>
</dbReference>
<dbReference type="RefSeq" id="WP_185372148.1">
    <property type="nucleotide sequence ID" value="NZ_CP195758.1"/>
</dbReference>
<evidence type="ECO:0000313" key="20">
    <source>
        <dbReference type="Proteomes" id="UP000559885"/>
    </source>
</evidence>
<keyword evidence="8 15" id="KW-0274">FAD</keyword>
<comment type="function">
    <text evidence="15">Responsible for channeling the electrons from the oxidation of dihydroorotate from the FMN redox center in the PyrD type B subunit to the ultimate electron acceptor NAD(+).</text>
</comment>
<evidence type="ECO:0000256" key="17">
    <source>
        <dbReference type="PIRSR" id="PIRSR006816-2"/>
    </source>
</evidence>
<keyword evidence="4 15" id="KW-0813">Transport</keyword>
<evidence type="ECO:0000256" key="6">
    <source>
        <dbReference type="ARBA" id="ARBA00022714"/>
    </source>
</evidence>
<dbReference type="Pfam" id="PF00175">
    <property type="entry name" value="NAD_binding_1"/>
    <property type="match status" value="1"/>
</dbReference>
<feature type="binding site" evidence="15 17">
    <location>
        <position position="240"/>
    </location>
    <ligand>
        <name>[2Fe-2S] cluster</name>
        <dbReference type="ChEBI" id="CHEBI:190135"/>
    </ligand>
</feature>
<dbReference type="EMBL" id="JAARRM010000001">
    <property type="protein sequence ID" value="MBC1520618.1"/>
    <property type="molecule type" value="Genomic_DNA"/>
</dbReference>
<evidence type="ECO:0000256" key="12">
    <source>
        <dbReference type="ARBA" id="ARBA00023014"/>
    </source>
</evidence>
<keyword evidence="6 15" id="KW-0001">2Fe-2S</keyword>
<dbReference type="InterPro" id="IPR050353">
    <property type="entry name" value="PyrK_electron_transfer"/>
</dbReference>
<gene>
    <name evidence="15" type="primary">pyrK</name>
    <name evidence="19" type="ORF">HB912_03025</name>
</gene>
<sequence length="253" mass="27613">MKLEKMRVISQKEIADQVFELVLMGDCVAEMAPGQFLMVRSNRSDLLLRRPISIASYEKEEGVCTLIYRALGDGTKAMSELQAGEFADVMGPLGHGFPLESLAGKEVLLIGGGIGVPPLYQLGRELAQLGAKPIFINGFESEKDIFLEKRMQALGDVYISTVDGSYGTKGFVTDVTEKLTIQPARVYSCGPLAMLKAVKAAFQESQTFLSLEERMACGIGACYACVCQAEDETKQQFKICTDGPVFRADEVKL</sequence>
<evidence type="ECO:0000256" key="2">
    <source>
        <dbReference type="ARBA" id="ARBA00006422"/>
    </source>
</evidence>
<dbReference type="AlphaFoldDB" id="A0A841ZMH3"/>
<comment type="caution">
    <text evidence="19">The sequence shown here is derived from an EMBL/GenBank/DDBJ whole genome shotgun (WGS) entry which is preliminary data.</text>
</comment>
<dbReference type="GO" id="GO:0051537">
    <property type="term" value="F:2 iron, 2 sulfur cluster binding"/>
    <property type="evidence" value="ECO:0007669"/>
    <property type="project" value="UniProtKB-KW"/>
</dbReference>
<dbReference type="Proteomes" id="UP000559885">
    <property type="component" value="Unassembled WGS sequence"/>
</dbReference>
<evidence type="ECO:0000256" key="16">
    <source>
        <dbReference type="PIRSR" id="PIRSR006816-1"/>
    </source>
</evidence>
<evidence type="ECO:0000256" key="7">
    <source>
        <dbReference type="ARBA" id="ARBA00022723"/>
    </source>
</evidence>
<feature type="domain" description="FAD-binding FR-type" evidence="18">
    <location>
        <begin position="1"/>
        <end position="99"/>
    </location>
</feature>
<keyword evidence="5 15" id="KW-0285">Flavoprotein</keyword>
<dbReference type="GO" id="GO:0044205">
    <property type="term" value="P:'de novo' UMP biosynthetic process"/>
    <property type="evidence" value="ECO:0007669"/>
    <property type="project" value="UniProtKB-UniRule"/>
</dbReference>
<evidence type="ECO:0000256" key="13">
    <source>
        <dbReference type="ARBA" id="ARBA00069792"/>
    </source>
</evidence>
<dbReference type="Pfam" id="PF10418">
    <property type="entry name" value="DHODB_Fe-S_bind"/>
    <property type="match status" value="1"/>
</dbReference>
<evidence type="ECO:0000256" key="15">
    <source>
        <dbReference type="HAMAP-Rule" id="MF_01211"/>
    </source>
</evidence>
<evidence type="ECO:0000256" key="8">
    <source>
        <dbReference type="ARBA" id="ARBA00022827"/>
    </source>
</evidence>
<name>A0A841ZMH3_9LIST</name>
<dbReference type="Gene3D" id="2.40.30.10">
    <property type="entry name" value="Translation factors"/>
    <property type="match status" value="1"/>
</dbReference>
<dbReference type="InterPro" id="IPR023455">
    <property type="entry name" value="Dihydroorotate_DHASE_ETsu"/>
</dbReference>
<dbReference type="FunFam" id="2.10.240.10:FF:000001">
    <property type="entry name" value="Dihydroorotate dehydrogenase B (NAD(+)), electron transfer subunit"/>
    <property type="match status" value="1"/>
</dbReference>
<evidence type="ECO:0000313" key="19">
    <source>
        <dbReference type="EMBL" id="MBC1520618.1"/>
    </source>
</evidence>
<dbReference type="GO" id="GO:0009055">
    <property type="term" value="F:electron transfer activity"/>
    <property type="evidence" value="ECO:0007669"/>
    <property type="project" value="UniProtKB-UniRule"/>
</dbReference>
<dbReference type="InterPro" id="IPR017927">
    <property type="entry name" value="FAD-bd_FR_type"/>
</dbReference>
<keyword evidence="10 15" id="KW-0249">Electron transport</keyword>
<comment type="cofactor">
    <cofactor evidence="15">
        <name>[2Fe-2S] cluster</name>
        <dbReference type="ChEBI" id="CHEBI:190135"/>
    </cofactor>
    <text evidence="15">Binds 1 [2Fe-2S] cluster per subunit.</text>
</comment>
<evidence type="ECO:0000256" key="3">
    <source>
        <dbReference type="ARBA" id="ARBA00011669"/>
    </source>
</evidence>
<protein>
    <recommendedName>
        <fullName evidence="13 15">Dihydroorotate dehydrogenase B (NAD(+)), electron transfer subunit</fullName>
    </recommendedName>
    <alternativeName>
        <fullName evidence="14 15">Dihydroorotate oxidase B, electron transfer subunit</fullName>
    </alternativeName>
</protein>
<reference evidence="19 20" key="1">
    <citation type="submission" date="2020-03" db="EMBL/GenBank/DDBJ databases">
        <title>Soil Listeria distribution.</title>
        <authorList>
            <person name="Liao J."/>
            <person name="Wiedmann M."/>
        </authorList>
    </citation>
    <scope>NUCLEOTIDE SEQUENCE [LARGE SCALE GENOMIC DNA]</scope>
    <source>
        <strain evidence="19 20">FSL L7-1507</strain>
    </source>
</reference>
<dbReference type="GO" id="GO:0050660">
    <property type="term" value="F:flavin adenine dinucleotide binding"/>
    <property type="evidence" value="ECO:0007669"/>
    <property type="project" value="InterPro"/>
</dbReference>
<dbReference type="UniPathway" id="UPA00070">
    <property type="reaction ID" value="UER00945"/>
</dbReference>
<proteinExistence type="inferred from homology"/>
<dbReference type="PROSITE" id="PS51384">
    <property type="entry name" value="FAD_FR"/>
    <property type="match status" value="1"/>
</dbReference>
<dbReference type="Gene3D" id="2.10.240.10">
    <property type="entry name" value="Dihydroorotate dehydrogenase, electron transfer subunit"/>
    <property type="match status" value="1"/>
</dbReference>
<feature type="binding site" evidence="15 16">
    <location>
        <begin position="67"/>
        <end position="69"/>
    </location>
    <ligand>
        <name>FAD</name>
        <dbReference type="ChEBI" id="CHEBI:57692"/>
    </ligand>
</feature>
<feature type="binding site" evidence="15 17">
    <location>
        <position position="225"/>
    </location>
    <ligand>
        <name>[2Fe-2S] cluster</name>
        <dbReference type="ChEBI" id="CHEBI:190135"/>
    </ligand>
</feature>
<organism evidence="19 20">
    <name type="scientific">Listeria aquatica</name>
    <dbReference type="NCBI Taxonomy" id="1494960"/>
    <lineage>
        <taxon>Bacteria</taxon>
        <taxon>Bacillati</taxon>
        <taxon>Bacillota</taxon>
        <taxon>Bacilli</taxon>
        <taxon>Bacillales</taxon>
        <taxon>Listeriaceae</taxon>
        <taxon>Listeria</taxon>
    </lineage>
</organism>
<dbReference type="InterPro" id="IPR001433">
    <property type="entry name" value="OxRdtase_FAD/NAD-bd"/>
</dbReference>
<keyword evidence="7 15" id="KW-0479">Metal-binding</keyword>
<dbReference type="GO" id="GO:0016491">
    <property type="term" value="F:oxidoreductase activity"/>
    <property type="evidence" value="ECO:0007669"/>
    <property type="project" value="InterPro"/>
</dbReference>
<evidence type="ECO:0000256" key="11">
    <source>
        <dbReference type="ARBA" id="ARBA00023004"/>
    </source>
</evidence>
<evidence type="ECO:0000256" key="14">
    <source>
        <dbReference type="ARBA" id="ARBA00082223"/>
    </source>
</evidence>
<evidence type="ECO:0000256" key="10">
    <source>
        <dbReference type="ARBA" id="ARBA00022982"/>
    </source>
</evidence>
<dbReference type="PRINTS" id="PR00409">
    <property type="entry name" value="PHDIOXRDTASE"/>
</dbReference>
<comment type="cofactor">
    <cofactor evidence="15 16">
        <name>FAD</name>
        <dbReference type="ChEBI" id="CHEBI:57692"/>
    </cofactor>
    <text evidence="15 16">Binds 1 FAD per subunit.</text>
</comment>
<comment type="cofactor">
    <cofactor evidence="17">
        <name>[2Fe-2S] cluster</name>
        <dbReference type="ChEBI" id="CHEBI:190135"/>
    </cofactor>
    <text evidence="17">Binds 1 [2Fe-2S] cluster per subunit.</text>
</comment>
<dbReference type="InterPro" id="IPR039261">
    <property type="entry name" value="FNR_nucleotide-bd"/>
</dbReference>
<feature type="binding site" evidence="15 17">
    <location>
        <position position="222"/>
    </location>
    <ligand>
        <name>[2Fe-2S] cluster</name>
        <dbReference type="ChEBI" id="CHEBI:190135"/>
    </ligand>
</feature>
<accession>A0A841ZMH3</accession>